<dbReference type="RefSeq" id="WP_283425919.1">
    <property type="nucleotide sequence ID" value="NZ_FXTY01000003.1"/>
</dbReference>
<dbReference type="SUPFAM" id="SSF55729">
    <property type="entry name" value="Acyl-CoA N-acyltransferases (Nat)"/>
    <property type="match status" value="1"/>
</dbReference>
<evidence type="ECO:0000259" key="3">
    <source>
        <dbReference type="PROSITE" id="PS51186"/>
    </source>
</evidence>
<dbReference type="PANTHER" id="PTHR43877:SF2">
    <property type="entry name" value="AMINOALKYLPHOSPHONATE N-ACETYLTRANSFERASE-RELATED"/>
    <property type="match status" value="1"/>
</dbReference>
<keyword evidence="5" id="KW-1185">Reference proteome</keyword>
<evidence type="ECO:0000256" key="2">
    <source>
        <dbReference type="ARBA" id="ARBA00023315"/>
    </source>
</evidence>
<dbReference type="InterPro" id="IPR050832">
    <property type="entry name" value="Bact_Acetyltransf"/>
</dbReference>
<dbReference type="EMBL" id="FXTY01000003">
    <property type="protein sequence ID" value="SMP20217.1"/>
    <property type="molecule type" value="Genomic_DNA"/>
</dbReference>
<dbReference type="Pfam" id="PF00583">
    <property type="entry name" value="Acetyltransf_1"/>
    <property type="match status" value="1"/>
</dbReference>
<accession>A0ABY1NZU6</accession>
<feature type="domain" description="N-acetyltransferase" evidence="3">
    <location>
        <begin position="138"/>
        <end position="282"/>
    </location>
</feature>
<name>A0ABY1NZU6_9RHOB</name>
<dbReference type="PROSITE" id="PS51186">
    <property type="entry name" value="GNAT"/>
    <property type="match status" value="1"/>
</dbReference>
<dbReference type="InterPro" id="IPR016181">
    <property type="entry name" value="Acyl_CoA_acyltransferase"/>
</dbReference>
<proteinExistence type="predicted"/>
<evidence type="ECO:0000256" key="1">
    <source>
        <dbReference type="ARBA" id="ARBA00022679"/>
    </source>
</evidence>
<dbReference type="Proteomes" id="UP001157961">
    <property type="component" value="Unassembled WGS sequence"/>
</dbReference>
<keyword evidence="2" id="KW-0012">Acyltransferase</keyword>
<organism evidence="4 5">
    <name type="scientific">Shimia sagamensis</name>
    <dbReference type="NCBI Taxonomy" id="1566352"/>
    <lineage>
        <taxon>Bacteria</taxon>
        <taxon>Pseudomonadati</taxon>
        <taxon>Pseudomonadota</taxon>
        <taxon>Alphaproteobacteria</taxon>
        <taxon>Rhodobacterales</taxon>
        <taxon>Roseobacteraceae</taxon>
    </lineage>
</organism>
<reference evidence="4 5" key="1">
    <citation type="submission" date="2017-05" db="EMBL/GenBank/DDBJ databases">
        <authorList>
            <person name="Varghese N."/>
            <person name="Submissions S."/>
        </authorList>
    </citation>
    <scope>NUCLEOTIDE SEQUENCE [LARGE SCALE GENOMIC DNA]</scope>
    <source>
        <strain evidence="4 5">DSM 29734</strain>
    </source>
</reference>
<sequence>MSWRAVTEADLGWIEPFLRDHVQSSMFLLGNLEQHGLGSDAPRGLKIWALDSGRQGILGVTNEGMVLPQAPMMTDDELSQLGPIFDERSLMGCCGEAAQVAQILAIPEVRAQKLVSHDTQPHFVMSLEDLRLPEIGGLTLVPLEAAPRDLATSWREAYLTEVPGLAVSDPVLTAQKDIHGYLERNSHRVVMRDGHPVAMTGFNAQTSDVVQIGGVFTPPELRGQGLARAAVALHLAEARDAGKTHATLFAASEAAVRAYESIGFKPCGRFAMAFFDMNVEATA</sequence>
<dbReference type="PANTHER" id="PTHR43877">
    <property type="entry name" value="AMINOALKYLPHOSPHONATE N-ACETYLTRANSFERASE-RELATED-RELATED"/>
    <property type="match status" value="1"/>
</dbReference>
<dbReference type="Gene3D" id="3.40.630.30">
    <property type="match status" value="1"/>
</dbReference>
<evidence type="ECO:0000313" key="5">
    <source>
        <dbReference type="Proteomes" id="UP001157961"/>
    </source>
</evidence>
<dbReference type="InterPro" id="IPR000182">
    <property type="entry name" value="GNAT_dom"/>
</dbReference>
<keyword evidence="1" id="KW-0808">Transferase</keyword>
<comment type="caution">
    <text evidence="4">The sequence shown here is derived from an EMBL/GenBank/DDBJ whole genome shotgun (WGS) entry which is preliminary data.</text>
</comment>
<gene>
    <name evidence="4" type="ORF">SAMN06265373_103497</name>
</gene>
<protein>
    <submittedName>
        <fullName evidence="4">Acetyltransferase (GNAT) domain-containing protein</fullName>
    </submittedName>
</protein>
<dbReference type="CDD" id="cd04301">
    <property type="entry name" value="NAT_SF"/>
    <property type="match status" value="1"/>
</dbReference>
<evidence type="ECO:0000313" key="4">
    <source>
        <dbReference type="EMBL" id="SMP20217.1"/>
    </source>
</evidence>